<accession>A0A2J6QKF0</accession>
<dbReference type="InterPro" id="IPR045518">
    <property type="entry name" value="2EXR"/>
</dbReference>
<protein>
    <recommendedName>
        <fullName evidence="2">2EXR domain-containing protein</fullName>
    </recommendedName>
</protein>
<proteinExistence type="predicted"/>
<feature type="region of interest" description="Disordered" evidence="1">
    <location>
        <begin position="318"/>
        <end position="337"/>
    </location>
</feature>
<feature type="region of interest" description="Disordered" evidence="1">
    <location>
        <begin position="1"/>
        <end position="41"/>
    </location>
</feature>
<feature type="domain" description="2EXR" evidence="2">
    <location>
        <begin position="363"/>
        <end position="452"/>
    </location>
</feature>
<dbReference type="Pfam" id="PF20150">
    <property type="entry name" value="2EXR"/>
    <property type="match status" value="1"/>
</dbReference>
<dbReference type="PANTHER" id="PTHR35910:SF6">
    <property type="entry name" value="2EXR DOMAIN-CONTAINING PROTEIN"/>
    <property type="match status" value="1"/>
</dbReference>
<dbReference type="Proteomes" id="UP000235672">
    <property type="component" value="Unassembled WGS sequence"/>
</dbReference>
<feature type="compositionally biased region" description="Basic and acidic residues" evidence="1">
    <location>
        <begin position="326"/>
        <end position="337"/>
    </location>
</feature>
<reference evidence="3 4" key="1">
    <citation type="submission" date="2016-05" db="EMBL/GenBank/DDBJ databases">
        <title>A degradative enzymes factory behind the ericoid mycorrhizal symbiosis.</title>
        <authorList>
            <consortium name="DOE Joint Genome Institute"/>
            <person name="Martino E."/>
            <person name="Morin E."/>
            <person name="Grelet G."/>
            <person name="Kuo A."/>
            <person name="Kohler A."/>
            <person name="Daghino S."/>
            <person name="Barry K."/>
            <person name="Choi C."/>
            <person name="Cichocki N."/>
            <person name="Clum A."/>
            <person name="Copeland A."/>
            <person name="Hainaut M."/>
            <person name="Haridas S."/>
            <person name="Labutti K."/>
            <person name="Lindquist E."/>
            <person name="Lipzen A."/>
            <person name="Khouja H.-R."/>
            <person name="Murat C."/>
            <person name="Ohm R."/>
            <person name="Olson A."/>
            <person name="Spatafora J."/>
            <person name="Veneault-Fourrey C."/>
            <person name="Henrissat B."/>
            <person name="Grigoriev I."/>
            <person name="Martin F."/>
            <person name="Perotto S."/>
        </authorList>
    </citation>
    <scope>NUCLEOTIDE SEQUENCE [LARGE SCALE GENOMIC DNA]</scope>
    <source>
        <strain evidence="3 4">UAMH 7357</strain>
    </source>
</reference>
<sequence>MAPSRKTTTLSQAERVKVKRKPKSKPNASPKNATALAKRHPNISTKTISRTLRDGSIETYSAAIAMISDPGTKDQVVVRRIEAADSINGRFHGGLTLVNRVKYCAYTFQTMQLYKKVAKLHLSQHLHASKSFQSSSDYESGKSPFNLESFHEAPKVWKAFKVIETTMNRLSNRGPRFVYVDRKMDAICLLGLLPPERDLAVNRLLVQMALEKIERLVVSHCWFREVFLGREDIFFYSKNLDILMTEGKLKVIYIVDSQSVRDAGQGDIKLLLQDPKADTGFLEAIMPVNAGTTTNTIFTITTTNTTEARMDSVTSLTESSATESIKPAEREHSVEPVKEDGSKMAFIPGTLKDSASPANIAGFTMLPEFPAEIRNMVWELAATNHRHDPSRLVFLFECSKIECPTLLLVNREAKGEAAKYFQKLRKFKPVREGDINGTLATKILVNPVRDIVTFLNPNVGSHSASFKRLIYQCTAEGIQYLALSSNWVSIFLEDGFFMTAVDNLMEAGNLKGLFVVRQETIRAGENNVQLVSSNTLADWLYKDSIEEELEEAGERRGWEWDGHLEIVRLEAIPPA</sequence>
<dbReference type="EMBL" id="KZ613467">
    <property type="protein sequence ID" value="PMD26750.1"/>
    <property type="molecule type" value="Genomic_DNA"/>
</dbReference>
<dbReference type="AlphaFoldDB" id="A0A2J6QKF0"/>
<evidence type="ECO:0000259" key="2">
    <source>
        <dbReference type="Pfam" id="PF20150"/>
    </source>
</evidence>
<keyword evidence="4" id="KW-1185">Reference proteome</keyword>
<organism evidence="3 4">
    <name type="scientific">Hyaloscypha hepaticicola</name>
    <dbReference type="NCBI Taxonomy" id="2082293"/>
    <lineage>
        <taxon>Eukaryota</taxon>
        <taxon>Fungi</taxon>
        <taxon>Dikarya</taxon>
        <taxon>Ascomycota</taxon>
        <taxon>Pezizomycotina</taxon>
        <taxon>Leotiomycetes</taxon>
        <taxon>Helotiales</taxon>
        <taxon>Hyaloscyphaceae</taxon>
        <taxon>Hyaloscypha</taxon>
    </lineage>
</organism>
<dbReference type="PANTHER" id="PTHR35910">
    <property type="entry name" value="2EXR DOMAIN-CONTAINING PROTEIN"/>
    <property type="match status" value="1"/>
</dbReference>
<evidence type="ECO:0000313" key="3">
    <source>
        <dbReference type="EMBL" id="PMD26750.1"/>
    </source>
</evidence>
<evidence type="ECO:0000313" key="4">
    <source>
        <dbReference type="Proteomes" id="UP000235672"/>
    </source>
</evidence>
<feature type="compositionally biased region" description="Polar residues" evidence="1">
    <location>
        <begin position="1"/>
        <end position="12"/>
    </location>
</feature>
<name>A0A2J6QKF0_9HELO</name>
<evidence type="ECO:0000256" key="1">
    <source>
        <dbReference type="SAM" id="MobiDB-lite"/>
    </source>
</evidence>
<gene>
    <name evidence="3" type="ORF">NA56DRAFT_697988</name>
</gene>